<feature type="region of interest" description="Disordered" evidence="1">
    <location>
        <begin position="1"/>
        <end position="77"/>
    </location>
</feature>
<organism evidence="2 3">
    <name type="scientific">Mugilogobius chulae</name>
    <name type="common">yellowstripe goby</name>
    <dbReference type="NCBI Taxonomy" id="88201"/>
    <lineage>
        <taxon>Eukaryota</taxon>
        <taxon>Metazoa</taxon>
        <taxon>Chordata</taxon>
        <taxon>Craniata</taxon>
        <taxon>Vertebrata</taxon>
        <taxon>Euteleostomi</taxon>
        <taxon>Actinopterygii</taxon>
        <taxon>Neopterygii</taxon>
        <taxon>Teleostei</taxon>
        <taxon>Neoteleostei</taxon>
        <taxon>Acanthomorphata</taxon>
        <taxon>Gobiaria</taxon>
        <taxon>Gobiiformes</taxon>
        <taxon>Gobioidei</taxon>
        <taxon>Gobiidae</taxon>
        <taxon>Gobionellinae</taxon>
        <taxon>Mugilogobius</taxon>
    </lineage>
</organism>
<proteinExistence type="predicted"/>
<comment type="caution">
    <text evidence="2">The sequence shown here is derived from an EMBL/GenBank/DDBJ whole genome shotgun (WGS) entry which is preliminary data.</text>
</comment>
<feature type="compositionally biased region" description="Basic and acidic residues" evidence="1">
    <location>
        <begin position="14"/>
        <end position="24"/>
    </location>
</feature>
<keyword evidence="3" id="KW-1185">Reference proteome</keyword>
<sequence length="113" mass="12720">MPRDMFSWLAGETSLKKQQNETRAARPLNPTTDQPLTSPSSAPHTPPVLLRQTRDDGVNEEESEWKSHTLDSPVSPLFQPSPLGMKWPWLLFLMPPGESFYWACPTGRDGVDT</sequence>
<evidence type="ECO:0000256" key="1">
    <source>
        <dbReference type="SAM" id="MobiDB-lite"/>
    </source>
</evidence>
<dbReference type="EMBL" id="JBBPFD010000007">
    <property type="protein sequence ID" value="KAK7919219.1"/>
    <property type="molecule type" value="Genomic_DNA"/>
</dbReference>
<evidence type="ECO:0000313" key="2">
    <source>
        <dbReference type="EMBL" id="KAK7919219.1"/>
    </source>
</evidence>
<reference evidence="3" key="1">
    <citation type="submission" date="2024-04" db="EMBL/GenBank/DDBJ databases">
        <title>Salinicola lusitanus LLJ914,a marine bacterium isolated from the Okinawa Trough.</title>
        <authorList>
            <person name="Li J."/>
        </authorList>
    </citation>
    <scope>NUCLEOTIDE SEQUENCE [LARGE SCALE GENOMIC DNA]</scope>
</reference>
<dbReference type="Proteomes" id="UP001460270">
    <property type="component" value="Unassembled WGS sequence"/>
</dbReference>
<protein>
    <submittedName>
        <fullName evidence="2">Uncharacterized protein</fullName>
    </submittedName>
</protein>
<feature type="compositionally biased region" description="Polar residues" evidence="1">
    <location>
        <begin position="29"/>
        <end position="43"/>
    </location>
</feature>
<name>A0AAW0PGJ7_9GOBI</name>
<accession>A0AAW0PGJ7</accession>
<gene>
    <name evidence="2" type="ORF">WMY93_010503</name>
</gene>
<dbReference type="AlphaFoldDB" id="A0AAW0PGJ7"/>
<evidence type="ECO:0000313" key="3">
    <source>
        <dbReference type="Proteomes" id="UP001460270"/>
    </source>
</evidence>